<evidence type="ECO:0000259" key="1">
    <source>
        <dbReference type="Pfam" id="PF01926"/>
    </source>
</evidence>
<dbReference type="Pfam" id="PF01926">
    <property type="entry name" value="MMR_HSR1"/>
    <property type="match status" value="1"/>
</dbReference>
<gene>
    <name evidence="2" type="ORF">C7B46_00780</name>
</gene>
<comment type="caution">
    <text evidence="2">The sequence shown here is derived from an EMBL/GenBank/DDBJ whole genome shotgun (WGS) entry which is preliminary data.</text>
</comment>
<feature type="domain" description="G" evidence="1">
    <location>
        <begin position="13"/>
        <end position="165"/>
    </location>
</feature>
<dbReference type="EMBL" id="PXYW01000001">
    <property type="protein sequence ID" value="PSR35555.1"/>
    <property type="molecule type" value="Genomic_DNA"/>
</dbReference>
<sequence length="210" mass="23734">MGGSRRRALVEALVVGKPNTGKSLFVVNFASYLGLKEVRLEMMDQDGMVRHQKLPLEKARRQLVSHVVHKTQTMQSISVDILTGRHHHVISLTDTVGLTDEIHFENHIRRAMAMALDQLTHTSMVLHLIDASAVGLSRPESLSLMDEAMARYASTIAPYAILANKMDRDLSKVGLDRLRERFRGQAIIPISAMTRRGFRDVKTFILRHWS</sequence>
<evidence type="ECO:0000313" key="3">
    <source>
        <dbReference type="Proteomes" id="UP000242972"/>
    </source>
</evidence>
<evidence type="ECO:0000313" key="2">
    <source>
        <dbReference type="EMBL" id="PSR35555.1"/>
    </source>
</evidence>
<dbReference type="Gene3D" id="3.40.50.300">
    <property type="entry name" value="P-loop containing nucleotide triphosphate hydrolases"/>
    <property type="match status" value="1"/>
</dbReference>
<dbReference type="GO" id="GO:0005525">
    <property type="term" value="F:GTP binding"/>
    <property type="evidence" value="ECO:0007669"/>
    <property type="project" value="InterPro"/>
</dbReference>
<protein>
    <recommendedName>
        <fullName evidence="1">G domain-containing protein</fullName>
    </recommendedName>
</protein>
<dbReference type="AlphaFoldDB" id="A0A2T2XM27"/>
<dbReference type="SUPFAM" id="SSF52540">
    <property type="entry name" value="P-loop containing nucleoside triphosphate hydrolases"/>
    <property type="match status" value="1"/>
</dbReference>
<accession>A0A2T2XM27</accession>
<organism evidence="2 3">
    <name type="scientific">Sulfobacillus benefaciens</name>
    <dbReference type="NCBI Taxonomy" id="453960"/>
    <lineage>
        <taxon>Bacteria</taxon>
        <taxon>Bacillati</taxon>
        <taxon>Bacillota</taxon>
        <taxon>Clostridia</taxon>
        <taxon>Eubacteriales</taxon>
        <taxon>Clostridiales Family XVII. Incertae Sedis</taxon>
        <taxon>Sulfobacillus</taxon>
    </lineage>
</organism>
<dbReference type="Proteomes" id="UP000242972">
    <property type="component" value="Unassembled WGS sequence"/>
</dbReference>
<reference evidence="2 3" key="1">
    <citation type="journal article" date="2014" name="BMC Genomics">
        <title>Comparison of environmental and isolate Sulfobacillus genomes reveals diverse carbon, sulfur, nitrogen, and hydrogen metabolisms.</title>
        <authorList>
            <person name="Justice N.B."/>
            <person name="Norman A."/>
            <person name="Brown C.T."/>
            <person name="Singh A."/>
            <person name="Thomas B.C."/>
            <person name="Banfield J.F."/>
        </authorList>
    </citation>
    <scope>NUCLEOTIDE SEQUENCE [LARGE SCALE GENOMIC DNA]</scope>
    <source>
        <strain evidence="2">AMDSBA4</strain>
    </source>
</reference>
<name>A0A2T2XM27_9FIRM</name>
<dbReference type="InterPro" id="IPR027417">
    <property type="entry name" value="P-loop_NTPase"/>
</dbReference>
<dbReference type="InterPro" id="IPR006073">
    <property type="entry name" value="GTP-bd"/>
</dbReference>
<proteinExistence type="predicted"/>